<proteinExistence type="predicted"/>
<accession>A0A4D6WTH3</accession>
<geneLocation type="plastid" evidence="1"/>
<sequence>MKLNIYIISHPIIQIFNSHITQNKYNTSKNISDNIYHSKIMVFLIYELFRKTILVQNIYINKLDTIKHLAKMNSMQKNYVFTNIIENFDIMNEISTTFPQTEIQHYDTNNKSNFINITKHNINNIANIIIVEKFLDKHDIIRFLEYLINNINIEEKQIIIACITCNNQIIERISEKYRHIRLYTTQISNTLNR</sequence>
<dbReference type="Gene3D" id="3.40.50.2020">
    <property type="match status" value="1"/>
</dbReference>
<dbReference type="EMBL" id="MK814659">
    <property type="protein sequence ID" value="QCI06726.1"/>
    <property type="molecule type" value="Genomic_DNA"/>
</dbReference>
<keyword evidence="1" id="KW-0934">Plastid</keyword>
<evidence type="ECO:0000313" key="1">
    <source>
        <dbReference type="EMBL" id="QCI06726.1"/>
    </source>
</evidence>
<evidence type="ECO:0008006" key="2">
    <source>
        <dbReference type="Google" id="ProtNLM"/>
    </source>
</evidence>
<dbReference type="InterPro" id="IPR029057">
    <property type="entry name" value="PRTase-like"/>
</dbReference>
<reference evidence="1" key="2">
    <citation type="submission" date="2019-04" db="EMBL/GenBank/DDBJ databases">
        <authorList>
            <person name="Pasella M."/>
        </authorList>
    </citation>
    <scope>NUCLEOTIDE SEQUENCE</scope>
</reference>
<gene>
    <name evidence="1" type="primary">orf193</name>
</gene>
<dbReference type="AlphaFoldDB" id="A0A4D6WTH3"/>
<name>A0A4D6WTH3_9FLOR</name>
<organism evidence="1">
    <name type="scientific">Gayliella sp</name>
    <dbReference type="NCBI Taxonomy" id="2575623"/>
    <lineage>
        <taxon>Eukaryota</taxon>
        <taxon>Rhodophyta</taxon>
        <taxon>Florideophyceae</taxon>
        <taxon>Rhodymeniophycidae</taxon>
        <taxon>Ceramiales</taxon>
        <taxon>Ceramiaceae</taxon>
        <taxon>Gayliella</taxon>
    </lineage>
</organism>
<reference evidence="1" key="1">
    <citation type="journal article" date="2019" name="Mol. Phylogenet. Evol.">
        <title>Morphological evolution and classification of the red algal order Ceramiales inferred using plastid phylogenomics.</title>
        <authorList>
            <person name="Diaz-Tapia P."/>
            <person name="Pasella M.M."/>
            <person name="Verbruggen H."/>
            <person name="Maggs C.A."/>
        </authorList>
    </citation>
    <scope>NUCLEOTIDE SEQUENCE</scope>
</reference>
<protein>
    <recommendedName>
        <fullName evidence="2">Uracil phosphoribosyltransferase</fullName>
    </recommendedName>
</protein>